<organism evidence="1 2">
    <name type="scientific">Dialister invisus</name>
    <dbReference type="NCBI Taxonomy" id="218538"/>
    <lineage>
        <taxon>Bacteria</taxon>
        <taxon>Bacillati</taxon>
        <taxon>Bacillota</taxon>
        <taxon>Negativicutes</taxon>
        <taxon>Veillonellales</taxon>
        <taxon>Veillonellaceae</taxon>
        <taxon>Dialister</taxon>
    </lineage>
</organism>
<evidence type="ECO:0000313" key="2">
    <source>
        <dbReference type="Proteomes" id="UP000757890"/>
    </source>
</evidence>
<reference evidence="1" key="1">
    <citation type="submission" date="2020-04" db="EMBL/GenBank/DDBJ databases">
        <title>Deep metagenomics examines the oral microbiome during advanced dental caries in children, revealing novel taxa and co-occurrences with host molecules.</title>
        <authorList>
            <person name="Baker J.L."/>
            <person name="Morton J.T."/>
            <person name="Dinis M."/>
            <person name="Alvarez R."/>
            <person name="Tran N.C."/>
            <person name="Knight R."/>
            <person name="Edlund A."/>
        </authorList>
    </citation>
    <scope>NUCLEOTIDE SEQUENCE</scope>
    <source>
        <strain evidence="1">JCVI_32_bin.14</strain>
    </source>
</reference>
<protein>
    <submittedName>
        <fullName evidence="1">Uncharacterized protein</fullName>
    </submittedName>
</protein>
<gene>
    <name evidence="1" type="ORF">HXL70_04840</name>
</gene>
<proteinExistence type="predicted"/>
<dbReference type="Proteomes" id="UP000757890">
    <property type="component" value="Unassembled WGS sequence"/>
</dbReference>
<comment type="caution">
    <text evidence="1">The sequence shown here is derived from an EMBL/GenBank/DDBJ whole genome shotgun (WGS) entry which is preliminary data.</text>
</comment>
<name>A0A6L6TT76_9FIRM</name>
<dbReference type="EMBL" id="JABZMK010000020">
    <property type="protein sequence ID" value="MBF1129356.1"/>
    <property type="molecule type" value="Genomic_DNA"/>
</dbReference>
<dbReference type="AlphaFoldDB" id="A0A6L6TT76"/>
<accession>A0A6L6TT76</accession>
<sequence length="178" mass="19206">MKYIGSASAVFLLSALLLSGCNAGRPAVPAKTAAVEEENTQKEKAPALQAARLGDTLDIWTAAYGAPAGDTVYMKRFNNGTVTVIVFKEHIVNITLSDPAGPSKAPQDYKDFIPEDSILQNTKEEQDEKGSYKTEMYTSFSLEKAFPLSEGKFAVVTAQSRTDGKYLATVIDCTPLSQ</sequence>
<evidence type="ECO:0000313" key="1">
    <source>
        <dbReference type="EMBL" id="MBF1129356.1"/>
    </source>
</evidence>
<dbReference type="PROSITE" id="PS51257">
    <property type="entry name" value="PROKAR_LIPOPROTEIN"/>
    <property type="match status" value="1"/>
</dbReference>
<dbReference type="RefSeq" id="WP_273013419.1">
    <property type="nucleotide sequence ID" value="NZ_CAJPSS010000018.1"/>
</dbReference>